<proteinExistence type="predicted"/>
<dbReference type="VEuPathDB" id="FungiDB:YALI1_C00710g"/>
<dbReference type="GeneID" id="94582802"/>
<evidence type="ECO:0000313" key="2">
    <source>
        <dbReference type="Proteomes" id="UP000182444"/>
    </source>
</evidence>
<dbReference type="RefSeq" id="XP_068138261.1">
    <property type="nucleotide sequence ID" value="XM_068282160.1"/>
</dbReference>
<name>A0A1D8N967_YARLL</name>
<accession>A0A1D8N967</accession>
<dbReference type="Proteomes" id="UP000182444">
    <property type="component" value="Chromosome 1C"/>
</dbReference>
<organism evidence="1 2">
    <name type="scientific">Yarrowia lipolytica</name>
    <name type="common">Candida lipolytica</name>
    <dbReference type="NCBI Taxonomy" id="4952"/>
    <lineage>
        <taxon>Eukaryota</taxon>
        <taxon>Fungi</taxon>
        <taxon>Dikarya</taxon>
        <taxon>Ascomycota</taxon>
        <taxon>Saccharomycotina</taxon>
        <taxon>Dipodascomycetes</taxon>
        <taxon>Dipodascales</taxon>
        <taxon>Dipodascales incertae sedis</taxon>
        <taxon>Yarrowia</taxon>
    </lineage>
</organism>
<reference evidence="1 2" key="1">
    <citation type="journal article" date="2016" name="PLoS ONE">
        <title>Sequence Assembly of Yarrowia lipolytica Strain W29/CLIB89 Shows Transposable Element Diversity.</title>
        <authorList>
            <person name="Magnan C."/>
            <person name="Yu J."/>
            <person name="Chang I."/>
            <person name="Jahn E."/>
            <person name="Kanomata Y."/>
            <person name="Wu J."/>
            <person name="Zeller M."/>
            <person name="Oakes M."/>
            <person name="Baldi P."/>
            <person name="Sandmeyer S."/>
        </authorList>
    </citation>
    <scope>NUCLEOTIDE SEQUENCE [LARGE SCALE GENOMIC DNA]</scope>
    <source>
        <strain evidence="2">CLIB89(W29)</strain>
    </source>
</reference>
<gene>
    <name evidence="1" type="ORF">YALI1_C00710g</name>
</gene>
<protein>
    <submittedName>
        <fullName evidence="1">Uncharacterized protein</fullName>
    </submittedName>
</protein>
<dbReference type="AlphaFoldDB" id="A0A1D8N967"/>
<evidence type="ECO:0000313" key="1">
    <source>
        <dbReference type="EMBL" id="AOW02147.1"/>
    </source>
</evidence>
<sequence>MRYSSDFLFSHHDCFFSTGPFRSLSPTADYTAVIFETPLKRATDYSEYGRIPGPRGPRLAALCPREILSGRRVAIWRQTDSVRGLDVRNSASSAPSMGGV</sequence>
<dbReference type="EMBL" id="CP017555">
    <property type="protein sequence ID" value="AOW02147.1"/>
    <property type="molecule type" value="Genomic_DNA"/>
</dbReference>